<reference evidence="2" key="1">
    <citation type="submission" date="2016-11" db="EMBL/GenBank/DDBJ databases">
        <authorList>
            <person name="Varghese N."/>
            <person name="Submissions S."/>
        </authorList>
    </citation>
    <scope>NUCLEOTIDE SEQUENCE [LARGE SCALE GENOMIC DNA]</scope>
    <source>
        <strain evidence="2">DSM 9756</strain>
    </source>
</reference>
<keyword evidence="2" id="KW-1185">Reference proteome</keyword>
<accession>A0A1M5G8J8</accession>
<protein>
    <submittedName>
        <fullName evidence="1">Putative transposon-encoded protein</fullName>
    </submittedName>
</protein>
<dbReference type="Proteomes" id="UP000184076">
    <property type="component" value="Unassembled WGS sequence"/>
</dbReference>
<dbReference type="NCBIfam" id="NF033496">
    <property type="entry name" value="DUF2080_fam_acc"/>
    <property type="match status" value="1"/>
</dbReference>
<dbReference type="AlphaFoldDB" id="A0A1M5G8J8"/>
<evidence type="ECO:0000313" key="2">
    <source>
        <dbReference type="Proteomes" id="UP000184076"/>
    </source>
</evidence>
<name>A0A1M5G8J8_9BACT</name>
<sequence length="73" mass="8282">MATVVGEKKNFGEVGHAAERQEANTAKHRMSKVKFEVYGEEMLEKVVKQSGNSGRIYLPPDWVGHRVKIIRID</sequence>
<dbReference type="EMBL" id="FQVB01000035">
    <property type="protein sequence ID" value="SHF99771.1"/>
    <property type="molecule type" value="Genomic_DNA"/>
</dbReference>
<evidence type="ECO:0000313" key="1">
    <source>
        <dbReference type="EMBL" id="SHF99771.1"/>
    </source>
</evidence>
<dbReference type="InterPro" id="IPR019205">
    <property type="entry name" value="DUF2080_transposon-encoded"/>
</dbReference>
<dbReference type="Pfam" id="PF09853">
    <property type="entry name" value="DUF2080"/>
    <property type="match status" value="1"/>
</dbReference>
<proteinExistence type="predicted"/>
<gene>
    <name evidence="1" type="ORF">SAMN02745206_03075</name>
</gene>
<organism evidence="1 2">
    <name type="scientific">Desulfacinum infernum DSM 9756</name>
    <dbReference type="NCBI Taxonomy" id="1121391"/>
    <lineage>
        <taxon>Bacteria</taxon>
        <taxon>Pseudomonadati</taxon>
        <taxon>Thermodesulfobacteriota</taxon>
        <taxon>Syntrophobacteria</taxon>
        <taxon>Syntrophobacterales</taxon>
        <taxon>Syntrophobacteraceae</taxon>
        <taxon>Desulfacinum</taxon>
    </lineage>
</organism>